<name>Q1G0U1_KLEPN</name>
<sequence length="78" mass="9198">MAGAHGAVYRHSGGDNFNTNIRGDNSQGVDYQNARKRSGIYLQIVLFIDSRNRHPDAVYNYLRSHYQRWLWEHSRNYL</sequence>
<dbReference type="AlphaFoldDB" id="Q1G0U1"/>
<dbReference type="EMBL" id="DQ526027">
    <property type="protein sequence ID" value="ABF59692.1"/>
    <property type="molecule type" value="Genomic_DNA"/>
</dbReference>
<reference evidence="2" key="1">
    <citation type="journal article" date="2006" name="Infect. Immun.">
        <title>Signature-tagged mutagenesis of Klebsiella pneumoniae to identify genes that influence biofilm formation on extracellular matrix material.</title>
        <authorList>
            <person name="Boddicker J.D."/>
            <person name="Anderson R.A."/>
            <person name="Jagnow J."/>
            <person name="Clegg S."/>
        </authorList>
    </citation>
    <scope>NUCLEOTIDE SEQUENCE</scope>
</reference>
<evidence type="ECO:0000256" key="1">
    <source>
        <dbReference type="SAM" id="MobiDB-lite"/>
    </source>
</evidence>
<feature type="region of interest" description="Disordered" evidence="1">
    <location>
        <begin position="1"/>
        <end position="29"/>
    </location>
</feature>
<feature type="compositionally biased region" description="Polar residues" evidence="1">
    <location>
        <begin position="15"/>
        <end position="29"/>
    </location>
</feature>
<accession>Q1G0U1</accession>
<proteinExistence type="predicted"/>
<evidence type="ECO:0000313" key="2">
    <source>
        <dbReference type="EMBL" id="ABF59692.1"/>
    </source>
</evidence>
<protein>
    <submittedName>
        <fullName evidence="2">Uncharacterized protein</fullName>
    </submittedName>
</protein>
<organism evidence="2">
    <name type="scientific">Klebsiella pneumoniae</name>
    <dbReference type="NCBI Taxonomy" id="573"/>
    <lineage>
        <taxon>Bacteria</taxon>
        <taxon>Pseudomonadati</taxon>
        <taxon>Pseudomonadota</taxon>
        <taxon>Gammaproteobacteria</taxon>
        <taxon>Enterobacterales</taxon>
        <taxon>Enterobacteriaceae</taxon>
        <taxon>Klebsiella/Raoultella group</taxon>
        <taxon>Klebsiella</taxon>
        <taxon>Klebsiella pneumoniae complex</taxon>
    </lineage>
</organism>